<dbReference type="GO" id="GO:0006352">
    <property type="term" value="P:DNA-templated transcription initiation"/>
    <property type="evidence" value="ECO:0007669"/>
    <property type="project" value="InterPro"/>
</dbReference>
<dbReference type="InterPro" id="IPR039425">
    <property type="entry name" value="RNA_pol_sigma-70-like"/>
</dbReference>
<dbReference type="InterPro" id="IPR013249">
    <property type="entry name" value="RNA_pol_sigma70_r4_t2"/>
</dbReference>
<keyword evidence="4" id="KW-0804">Transcription</keyword>
<comment type="caution">
    <text evidence="7">The sequence shown here is derived from an EMBL/GenBank/DDBJ whole genome shotgun (WGS) entry which is preliminary data.</text>
</comment>
<dbReference type="CDD" id="cd06171">
    <property type="entry name" value="Sigma70_r4"/>
    <property type="match status" value="1"/>
</dbReference>
<evidence type="ECO:0000259" key="6">
    <source>
        <dbReference type="Pfam" id="PF08281"/>
    </source>
</evidence>
<organism evidence="7 8">
    <name type="scientific">Sphingobacterium hungaricum</name>
    <dbReference type="NCBI Taxonomy" id="2082723"/>
    <lineage>
        <taxon>Bacteria</taxon>
        <taxon>Pseudomonadati</taxon>
        <taxon>Bacteroidota</taxon>
        <taxon>Sphingobacteriia</taxon>
        <taxon>Sphingobacteriales</taxon>
        <taxon>Sphingobacteriaceae</taxon>
        <taxon>Sphingobacterium</taxon>
    </lineage>
</organism>
<protein>
    <submittedName>
        <fullName evidence="7">RNA polymerase subunit sigma-24</fullName>
    </submittedName>
</protein>
<dbReference type="InterPro" id="IPR013325">
    <property type="entry name" value="RNA_pol_sigma_r2"/>
</dbReference>
<proteinExistence type="inferred from homology"/>
<dbReference type="PANTHER" id="PTHR43133">
    <property type="entry name" value="RNA POLYMERASE ECF-TYPE SIGMA FACTO"/>
    <property type="match status" value="1"/>
</dbReference>
<name>A0A928V219_9SPHI</name>
<dbReference type="InterPro" id="IPR014284">
    <property type="entry name" value="RNA_pol_sigma-70_dom"/>
</dbReference>
<dbReference type="SUPFAM" id="SSF88946">
    <property type="entry name" value="Sigma2 domain of RNA polymerase sigma factors"/>
    <property type="match status" value="1"/>
</dbReference>
<feature type="domain" description="RNA polymerase sigma-70 region 2" evidence="5">
    <location>
        <begin position="27"/>
        <end position="93"/>
    </location>
</feature>
<evidence type="ECO:0000256" key="2">
    <source>
        <dbReference type="ARBA" id="ARBA00023015"/>
    </source>
</evidence>
<dbReference type="RefSeq" id="WP_196937055.1">
    <property type="nucleotide sequence ID" value="NZ_MU158698.1"/>
</dbReference>
<evidence type="ECO:0000256" key="1">
    <source>
        <dbReference type="ARBA" id="ARBA00010641"/>
    </source>
</evidence>
<dbReference type="InterPro" id="IPR036388">
    <property type="entry name" value="WH-like_DNA-bd_sf"/>
</dbReference>
<dbReference type="InterPro" id="IPR013324">
    <property type="entry name" value="RNA_pol_sigma_r3/r4-like"/>
</dbReference>
<dbReference type="NCBIfam" id="TIGR02937">
    <property type="entry name" value="sigma70-ECF"/>
    <property type="match status" value="1"/>
</dbReference>
<dbReference type="Pfam" id="PF04542">
    <property type="entry name" value="Sigma70_r2"/>
    <property type="match status" value="1"/>
</dbReference>
<dbReference type="Pfam" id="PF08281">
    <property type="entry name" value="Sigma70_r4_2"/>
    <property type="match status" value="1"/>
</dbReference>
<sequence length="186" mass="21419">MTLQLAIQEDILIERCINKDEHAYAMLYHAHAKQVYYAVNRILTDTAEAEDIVQESFCIAFEQLGDLKNRATFGGWVKRIAINRSISFLRKRKLVFVDEANAESIEDEDPMEEEVLFANKVEDIKKAISALPDGYRTIISLHLFEDMSQDEIAKELGLSPGTVRSQYHRAKKKIVESLKERMYYGT</sequence>
<dbReference type="GO" id="GO:0016987">
    <property type="term" value="F:sigma factor activity"/>
    <property type="evidence" value="ECO:0007669"/>
    <property type="project" value="UniProtKB-KW"/>
</dbReference>
<evidence type="ECO:0000313" key="7">
    <source>
        <dbReference type="EMBL" id="MBE8715209.1"/>
    </source>
</evidence>
<dbReference type="AlphaFoldDB" id="A0A928V219"/>
<keyword evidence="3" id="KW-0731">Sigma factor</keyword>
<dbReference type="EMBL" id="PRDK01000009">
    <property type="protein sequence ID" value="MBE8715209.1"/>
    <property type="molecule type" value="Genomic_DNA"/>
</dbReference>
<dbReference type="InterPro" id="IPR007627">
    <property type="entry name" value="RNA_pol_sigma70_r2"/>
</dbReference>
<comment type="similarity">
    <text evidence="1">Belongs to the sigma-70 factor family. ECF subfamily.</text>
</comment>
<dbReference type="Proteomes" id="UP000616201">
    <property type="component" value="Unassembled WGS sequence"/>
</dbReference>
<evidence type="ECO:0000256" key="3">
    <source>
        <dbReference type="ARBA" id="ARBA00023082"/>
    </source>
</evidence>
<feature type="domain" description="RNA polymerase sigma factor 70 region 4 type 2" evidence="6">
    <location>
        <begin position="123"/>
        <end position="174"/>
    </location>
</feature>
<dbReference type="SUPFAM" id="SSF88659">
    <property type="entry name" value="Sigma3 and sigma4 domains of RNA polymerase sigma factors"/>
    <property type="match status" value="1"/>
</dbReference>
<accession>A0A928V219</accession>
<dbReference type="Gene3D" id="1.10.1740.10">
    <property type="match status" value="1"/>
</dbReference>
<reference evidence="7" key="1">
    <citation type="submission" date="2018-02" db="EMBL/GenBank/DDBJ databases">
        <authorList>
            <person name="Vasarhelyi B.M."/>
            <person name="Deshmukh S."/>
            <person name="Balint B."/>
            <person name="Kukolya J."/>
        </authorList>
    </citation>
    <scope>NUCLEOTIDE SEQUENCE</scope>
    <source>
        <strain evidence="7">KB22</strain>
    </source>
</reference>
<dbReference type="Gene3D" id="1.10.10.10">
    <property type="entry name" value="Winged helix-like DNA-binding domain superfamily/Winged helix DNA-binding domain"/>
    <property type="match status" value="1"/>
</dbReference>
<evidence type="ECO:0000256" key="4">
    <source>
        <dbReference type="ARBA" id="ARBA00023163"/>
    </source>
</evidence>
<dbReference type="PANTHER" id="PTHR43133:SF51">
    <property type="entry name" value="RNA POLYMERASE SIGMA FACTOR"/>
    <property type="match status" value="1"/>
</dbReference>
<dbReference type="GO" id="GO:0003677">
    <property type="term" value="F:DNA binding"/>
    <property type="evidence" value="ECO:0007669"/>
    <property type="project" value="InterPro"/>
</dbReference>
<keyword evidence="8" id="KW-1185">Reference proteome</keyword>
<keyword evidence="2" id="KW-0805">Transcription regulation</keyword>
<evidence type="ECO:0000259" key="5">
    <source>
        <dbReference type="Pfam" id="PF04542"/>
    </source>
</evidence>
<evidence type="ECO:0000313" key="8">
    <source>
        <dbReference type="Proteomes" id="UP000616201"/>
    </source>
</evidence>
<gene>
    <name evidence="7" type="ORF">C4F49_16110</name>
</gene>